<evidence type="ECO:0000313" key="3">
    <source>
        <dbReference type="EMBL" id="KOS05655.1"/>
    </source>
</evidence>
<dbReference type="RefSeq" id="WP_054406862.1">
    <property type="nucleotide sequence ID" value="NZ_FOYA01000003.1"/>
</dbReference>
<feature type="domain" description="Activator of Hsp90 ATPase homologue 1/2-like C-terminal" evidence="2">
    <location>
        <begin position="17"/>
        <end position="134"/>
    </location>
</feature>
<comment type="similarity">
    <text evidence="1">Belongs to the AHA1 family.</text>
</comment>
<dbReference type="AlphaFoldDB" id="A0A0M8M9Z5"/>
<dbReference type="Gene3D" id="3.30.530.20">
    <property type="match status" value="1"/>
</dbReference>
<dbReference type="STRING" id="1202724.AM493_06115"/>
<evidence type="ECO:0000256" key="1">
    <source>
        <dbReference type="ARBA" id="ARBA00006817"/>
    </source>
</evidence>
<name>A0A0M8M9Z5_9FLAO</name>
<sequence>MSNNLLTATASIQVLKPVAEVFEMIQNPQKGMVNFWINKSSGPFTEGAMLQWGFPEFDEQFPVRVGKVIDDELITFYWEAENGKEHEVKMAFADYKGSTVVTITESGEPNTPEGLKWAIGNTEGWANFCACLKAWAEHGINLRKGAFDYRFEG</sequence>
<dbReference type="Pfam" id="PF08327">
    <property type="entry name" value="AHSA1"/>
    <property type="match status" value="1"/>
</dbReference>
<dbReference type="EMBL" id="LIYD01000005">
    <property type="protein sequence ID" value="KOS05655.1"/>
    <property type="molecule type" value="Genomic_DNA"/>
</dbReference>
<dbReference type="InterPro" id="IPR013538">
    <property type="entry name" value="ASHA1/2-like_C"/>
</dbReference>
<dbReference type="PATRIC" id="fig|1202724.3.peg.1270"/>
<comment type="caution">
    <text evidence="3">The sequence shown here is derived from an EMBL/GenBank/DDBJ whole genome shotgun (WGS) entry which is preliminary data.</text>
</comment>
<gene>
    <name evidence="3" type="ORF">AM493_06115</name>
</gene>
<reference evidence="3 4" key="1">
    <citation type="submission" date="2015-08" db="EMBL/GenBank/DDBJ databases">
        <title>Whole genome sequence of Flavobacterium akiainvivens IK-1T, from decaying Wikstroemia oahuensis, an endemic Hawaiian shrub.</title>
        <authorList>
            <person name="Wan X."/>
            <person name="Hou S."/>
            <person name="Saito J."/>
            <person name="Donachie S."/>
        </authorList>
    </citation>
    <scope>NUCLEOTIDE SEQUENCE [LARGE SCALE GENOMIC DNA]</scope>
    <source>
        <strain evidence="3 4">IK-1</strain>
    </source>
</reference>
<evidence type="ECO:0000259" key="2">
    <source>
        <dbReference type="Pfam" id="PF08327"/>
    </source>
</evidence>
<dbReference type="InterPro" id="IPR023393">
    <property type="entry name" value="START-like_dom_sf"/>
</dbReference>
<keyword evidence="4" id="KW-1185">Reference proteome</keyword>
<evidence type="ECO:0000313" key="4">
    <source>
        <dbReference type="Proteomes" id="UP000037755"/>
    </source>
</evidence>
<dbReference type="OrthoDB" id="2364866at2"/>
<organism evidence="3 4">
    <name type="scientific">Flavobacterium akiainvivens</name>
    <dbReference type="NCBI Taxonomy" id="1202724"/>
    <lineage>
        <taxon>Bacteria</taxon>
        <taxon>Pseudomonadati</taxon>
        <taxon>Bacteroidota</taxon>
        <taxon>Flavobacteriia</taxon>
        <taxon>Flavobacteriales</taxon>
        <taxon>Flavobacteriaceae</taxon>
        <taxon>Flavobacterium</taxon>
    </lineage>
</organism>
<dbReference type="Proteomes" id="UP000037755">
    <property type="component" value="Unassembled WGS sequence"/>
</dbReference>
<dbReference type="SUPFAM" id="SSF55961">
    <property type="entry name" value="Bet v1-like"/>
    <property type="match status" value="1"/>
</dbReference>
<accession>A0A0M8M9Z5</accession>
<proteinExistence type="inferred from homology"/>
<protein>
    <recommendedName>
        <fullName evidence="2">Activator of Hsp90 ATPase homologue 1/2-like C-terminal domain-containing protein</fullName>
    </recommendedName>
</protein>